<sequence>PAQRVAVPAVAAFRAILDAHVIAVKQVGVPGGRPELPFDFEAMVAASDQVIQAYADEWWATFQRSTQDGLRAAILRADANGLGIQSVISDIEPLFGTARATRIAVSETTTLIGQGAQETYRRAGFGEWEWRTVRDARVDPTCDALDKKTFPMTTAFQRAHPNCRCFPVPAGKPSVGIAPPTTRPLGLNFPSIFAA</sequence>
<dbReference type="EMBL" id="LAZR01047656">
    <property type="protein sequence ID" value="KKK93719.1"/>
    <property type="molecule type" value="Genomic_DNA"/>
</dbReference>
<dbReference type="Pfam" id="PF04233">
    <property type="entry name" value="Phage_Mu_F"/>
    <property type="match status" value="1"/>
</dbReference>
<dbReference type="InterPro" id="IPR006528">
    <property type="entry name" value="Phage_head_morphogenesis_dom"/>
</dbReference>
<comment type="caution">
    <text evidence="2">The sequence shown here is derived from an EMBL/GenBank/DDBJ whole genome shotgun (WGS) entry which is preliminary data.</text>
</comment>
<organism evidence="2">
    <name type="scientific">marine sediment metagenome</name>
    <dbReference type="NCBI Taxonomy" id="412755"/>
    <lineage>
        <taxon>unclassified sequences</taxon>
        <taxon>metagenomes</taxon>
        <taxon>ecological metagenomes</taxon>
    </lineage>
</organism>
<gene>
    <name evidence="2" type="ORF">LCGC14_2690090</name>
</gene>
<reference evidence="2" key="1">
    <citation type="journal article" date="2015" name="Nature">
        <title>Complex archaea that bridge the gap between prokaryotes and eukaryotes.</title>
        <authorList>
            <person name="Spang A."/>
            <person name="Saw J.H."/>
            <person name="Jorgensen S.L."/>
            <person name="Zaremba-Niedzwiedzka K."/>
            <person name="Martijn J."/>
            <person name="Lind A.E."/>
            <person name="van Eijk R."/>
            <person name="Schleper C."/>
            <person name="Guy L."/>
            <person name="Ettema T.J."/>
        </authorList>
    </citation>
    <scope>NUCLEOTIDE SEQUENCE</scope>
</reference>
<protein>
    <recommendedName>
        <fullName evidence="1">Phage head morphogenesis domain-containing protein</fullName>
    </recommendedName>
</protein>
<proteinExistence type="predicted"/>
<dbReference type="AlphaFoldDB" id="A0A0F9BTG3"/>
<evidence type="ECO:0000313" key="2">
    <source>
        <dbReference type="EMBL" id="KKK93719.1"/>
    </source>
</evidence>
<feature type="domain" description="Phage head morphogenesis" evidence="1">
    <location>
        <begin position="70"/>
        <end position="165"/>
    </location>
</feature>
<dbReference type="NCBIfam" id="TIGR01641">
    <property type="entry name" value="phageSPP1_gp7"/>
    <property type="match status" value="1"/>
</dbReference>
<name>A0A0F9BTG3_9ZZZZ</name>
<accession>A0A0F9BTG3</accession>
<feature type="non-terminal residue" evidence="2">
    <location>
        <position position="1"/>
    </location>
</feature>
<evidence type="ECO:0000259" key="1">
    <source>
        <dbReference type="Pfam" id="PF04233"/>
    </source>
</evidence>